<keyword evidence="2 9" id="KW-1003">Cell membrane</keyword>
<keyword evidence="11" id="KW-1185">Reference proteome</keyword>
<keyword evidence="7 9" id="KW-0472">Membrane</keyword>
<evidence type="ECO:0000313" key="10">
    <source>
        <dbReference type="EMBL" id="MBL6445097.1"/>
    </source>
</evidence>
<feature type="transmembrane region" description="Helical" evidence="9">
    <location>
        <begin position="93"/>
        <end position="113"/>
    </location>
</feature>
<dbReference type="FunFam" id="1.10.357.140:FF:000006">
    <property type="entry name" value="Protoheme IX farnesyltransferase, mitochondrial"/>
    <property type="match status" value="1"/>
</dbReference>
<dbReference type="InterPro" id="IPR030470">
    <property type="entry name" value="UbiA_prenylTrfase_CS"/>
</dbReference>
<dbReference type="Proteomes" id="UP000614216">
    <property type="component" value="Unassembled WGS sequence"/>
</dbReference>
<feature type="transmembrane region" description="Helical" evidence="9">
    <location>
        <begin position="24"/>
        <end position="42"/>
    </location>
</feature>
<feature type="transmembrane region" description="Helical" evidence="9">
    <location>
        <begin position="146"/>
        <end position="169"/>
    </location>
</feature>
<comment type="caution">
    <text evidence="10">The sequence shown here is derived from an EMBL/GenBank/DDBJ whole genome shotgun (WGS) entry which is preliminary data.</text>
</comment>
<dbReference type="RefSeq" id="WP_202854638.1">
    <property type="nucleotide sequence ID" value="NZ_JAEUGD010000004.1"/>
</dbReference>
<dbReference type="GO" id="GO:0048034">
    <property type="term" value="P:heme O biosynthetic process"/>
    <property type="evidence" value="ECO:0007669"/>
    <property type="project" value="UniProtKB-UniRule"/>
</dbReference>
<organism evidence="10 11">
    <name type="scientific">Fulvivirga marina</name>
    <dbReference type="NCBI Taxonomy" id="2494733"/>
    <lineage>
        <taxon>Bacteria</taxon>
        <taxon>Pseudomonadati</taxon>
        <taxon>Bacteroidota</taxon>
        <taxon>Cytophagia</taxon>
        <taxon>Cytophagales</taxon>
        <taxon>Fulvivirgaceae</taxon>
        <taxon>Fulvivirga</taxon>
    </lineage>
</organism>
<keyword evidence="5 9" id="KW-1133">Transmembrane helix</keyword>
<feature type="transmembrane region" description="Helical" evidence="9">
    <location>
        <begin position="275"/>
        <end position="292"/>
    </location>
</feature>
<accession>A0A937KAU9</accession>
<evidence type="ECO:0000313" key="11">
    <source>
        <dbReference type="Proteomes" id="UP000614216"/>
    </source>
</evidence>
<evidence type="ECO:0000256" key="8">
    <source>
        <dbReference type="ARBA" id="ARBA00047690"/>
    </source>
</evidence>
<feature type="transmembrane region" description="Helical" evidence="9">
    <location>
        <begin position="240"/>
        <end position="263"/>
    </location>
</feature>
<dbReference type="AlphaFoldDB" id="A0A937KAU9"/>
<dbReference type="InterPro" id="IPR006369">
    <property type="entry name" value="Protohaem_IX_farnesylTrfase"/>
</dbReference>
<feature type="transmembrane region" description="Helical" evidence="9">
    <location>
        <begin position="175"/>
        <end position="195"/>
    </location>
</feature>
<comment type="function">
    <text evidence="9">Converts heme B (protoheme IX) to heme O by substitution of the vinyl group on carbon 2 of heme B porphyrin ring with a hydroxyethyl farnesyl side group.</text>
</comment>
<evidence type="ECO:0000256" key="1">
    <source>
        <dbReference type="ARBA" id="ARBA00004141"/>
    </source>
</evidence>
<proteinExistence type="inferred from homology"/>
<comment type="pathway">
    <text evidence="9">Porphyrin-containing compound metabolism; heme O biosynthesis; heme O from protoheme: step 1/1.</text>
</comment>
<evidence type="ECO:0000256" key="2">
    <source>
        <dbReference type="ARBA" id="ARBA00022475"/>
    </source>
</evidence>
<dbReference type="InterPro" id="IPR000537">
    <property type="entry name" value="UbiA_prenyltransferase"/>
</dbReference>
<comment type="subcellular location">
    <subcellularLocation>
        <location evidence="9">Cell membrane</location>
        <topology evidence="9">Multi-pass membrane protein</topology>
    </subcellularLocation>
    <subcellularLocation>
        <location evidence="1">Membrane</location>
        <topology evidence="1">Multi-pass membrane protein</topology>
    </subcellularLocation>
</comment>
<dbReference type="GO" id="GO:0008495">
    <property type="term" value="F:protoheme IX farnesyltransferase activity"/>
    <property type="evidence" value="ECO:0007669"/>
    <property type="project" value="UniProtKB-UniRule"/>
</dbReference>
<evidence type="ECO:0000256" key="9">
    <source>
        <dbReference type="HAMAP-Rule" id="MF_00154"/>
    </source>
</evidence>
<comment type="catalytic activity">
    <reaction evidence="8 9">
        <text>heme b + (2E,6E)-farnesyl diphosphate + H2O = Fe(II)-heme o + diphosphate</text>
        <dbReference type="Rhea" id="RHEA:28070"/>
        <dbReference type="ChEBI" id="CHEBI:15377"/>
        <dbReference type="ChEBI" id="CHEBI:33019"/>
        <dbReference type="ChEBI" id="CHEBI:60344"/>
        <dbReference type="ChEBI" id="CHEBI:60530"/>
        <dbReference type="ChEBI" id="CHEBI:175763"/>
        <dbReference type="EC" id="2.5.1.141"/>
    </reaction>
</comment>
<protein>
    <recommendedName>
        <fullName evidence="9">Protoheme IX farnesyltransferase</fullName>
        <ecNumber evidence="9">2.5.1.141</ecNumber>
    </recommendedName>
    <alternativeName>
        <fullName evidence="9">Heme B farnesyltransferase</fullName>
    </alternativeName>
    <alternativeName>
        <fullName evidence="9">Heme O synthase</fullName>
    </alternativeName>
</protein>
<feature type="transmembrane region" description="Helical" evidence="9">
    <location>
        <begin position="48"/>
        <end position="72"/>
    </location>
</feature>
<evidence type="ECO:0000256" key="4">
    <source>
        <dbReference type="ARBA" id="ARBA00022692"/>
    </source>
</evidence>
<evidence type="ECO:0000256" key="7">
    <source>
        <dbReference type="ARBA" id="ARBA00023136"/>
    </source>
</evidence>
<dbReference type="HAMAP" id="MF_00154">
    <property type="entry name" value="CyoE_CtaB"/>
    <property type="match status" value="1"/>
</dbReference>
<keyword evidence="4 9" id="KW-0812">Transmembrane</keyword>
<dbReference type="NCBIfam" id="TIGR01473">
    <property type="entry name" value="cyoE_ctaB"/>
    <property type="match status" value="1"/>
</dbReference>
<comment type="similarity">
    <text evidence="9">Belongs to the UbiA prenyltransferase family. Protoheme IX farnesyltransferase subfamily.</text>
</comment>
<name>A0A937KAU9_9BACT</name>
<evidence type="ECO:0000256" key="3">
    <source>
        <dbReference type="ARBA" id="ARBA00022679"/>
    </source>
</evidence>
<dbReference type="GO" id="GO:0006784">
    <property type="term" value="P:heme A biosynthetic process"/>
    <property type="evidence" value="ECO:0007669"/>
    <property type="project" value="TreeGrafter"/>
</dbReference>
<reference evidence="10" key="1">
    <citation type="submission" date="2021-01" db="EMBL/GenBank/DDBJ databases">
        <title>Fulvivirga kasyanovii gen. nov., sp nov., a novel member of the phylum Bacteroidetes isolated from seawater in a mussel farm.</title>
        <authorList>
            <person name="Zhao L.-H."/>
            <person name="Wang Z.-J."/>
        </authorList>
    </citation>
    <scope>NUCLEOTIDE SEQUENCE</scope>
    <source>
        <strain evidence="10">29W222</strain>
    </source>
</reference>
<feature type="transmembrane region" description="Helical" evidence="9">
    <location>
        <begin position="215"/>
        <end position="234"/>
    </location>
</feature>
<dbReference type="EMBL" id="JAEUGD010000004">
    <property type="protein sequence ID" value="MBL6445097.1"/>
    <property type="molecule type" value="Genomic_DNA"/>
</dbReference>
<dbReference type="PROSITE" id="PS00943">
    <property type="entry name" value="UBIA"/>
    <property type="match status" value="1"/>
</dbReference>
<dbReference type="InterPro" id="IPR044878">
    <property type="entry name" value="UbiA_sf"/>
</dbReference>
<dbReference type="GO" id="GO:0005886">
    <property type="term" value="C:plasma membrane"/>
    <property type="evidence" value="ECO:0007669"/>
    <property type="project" value="UniProtKB-SubCell"/>
</dbReference>
<keyword evidence="6 9" id="KW-0350">Heme biosynthesis</keyword>
<sequence>MILNDTYGLSISGKLKAYFELVKFRLSFLVAFSCGFGYVLGFNGTIDWLHFGMLSLGGFLVSGASITINQIIEKELDKLMTRTMNRPLPTGRVSVGEAAVFAFACAAIGLTILMVHTNMLTTLLSLLSMILYSFVYTPLKRVGPIAVFVGAIPGALPPLLGWTAATGVITYEALIIFGIQFIWQFPHFWAIAWVADEDYKKAGFKLLPSGGAKDLNTAIQIMIYTLFLLPLGLLPAKFGITGIDSAIVVTICGVLFLSQTFTLMKNGNRKSAMRIMFGSFLYLPIVQIAFLLDKV</sequence>
<dbReference type="PANTHER" id="PTHR43448:SF2">
    <property type="entry name" value="PROTOHEME IX FARNESYLTRANSFERASE, MITOCHONDRIAL"/>
    <property type="match status" value="1"/>
</dbReference>
<gene>
    <name evidence="10" type="primary">cyoE</name>
    <name evidence="9" type="synonym">ctaB</name>
    <name evidence="10" type="ORF">JMN32_02180</name>
</gene>
<keyword evidence="3 9" id="KW-0808">Transferase</keyword>
<dbReference type="EC" id="2.5.1.141" evidence="9"/>
<feature type="transmembrane region" description="Helical" evidence="9">
    <location>
        <begin position="119"/>
        <end position="139"/>
    </location>
</feature>
<dbReference type="Gene3D" id="1.10.357.140">
    <property type="entry name" value="UbiA prenyltransferase"/>
    <property type="match status" value="1"/>
</dbReference>
<dbReference type="PANTHER" id="PTHR43448">
    <property type="entry name" value="PROTOHEME IX FARNESYLTRANSFERASE, MITOCHONDRIAL"/>
    <property type="match status" value="1"/>
</dbReference>
<evidence type="ECO:0000256" key="6">
    <source>
        <dbReference type="ARBA" id="ARBA00023133"/>
    </source>
</evidence>
<dbReference type="Pfam" id="PF01040">
    <property type="entry name" value="UbiA"/>
    <property type="match status" value="1"/>
</dbReference>
<comment type="miscellaneous">
    <text evidence="9">Carbon 2 of the heme B porphyrin ring is defined according to the Fischer nomenclature.</text>
</comment>
<dbReference type="CDD" id="cd13957">
    <property type="entry name" value="PT_UbiA_Cox10"/>
    <property type="match status" value="1"/>
</dbReference>
<evidence type="ECO:0000256" key="5">
    <source>
        <dbReference type="ARBA" id="ARBA00022989"/>
    </source>
</evidence>